<evidence type="ECO:0000256" key="1">
    <source>
        <dbReference type="SAM" id="SignalP"/>
    </source>
</evidence>
<comment type="caution">
    <text evidence="2">The sequence shown here is derived from an EMBL/GenBank/DDBJ whole genome shotgun (WGS) entry which is preliminary data.</text>
</comment>
<gene>
    <name evidence="2" type="ORF">C943_04439</name>
</gene>
<evidence type="ECO:0000313" key="2">
    <source>
        <dbReference type="EMBL" id="EMS33561.1"/>
    </source>
</evidence>
<dbReference type="InParanoid" id="M7Y8P4"/>
<keyword evidence="3" id="KW-1185">Reference proteome</keyword>
<reference evidence="2" key="1">
    <citation type="submission" date="2013-01" db="EMBL/GenBank/DDBJ databases">
        <title>Genome assembly of Mariniradius saccharolyticus AK6.</title>
        <authorList>
            <person name="Vaidya B."/>
            <person name="Khatri I."/>
            <person name="Tanuku N.R.S."/>
            <person name="Subramanian S."/>
            <person name="Pinnaka A."/>
        </authorList>
    </citation>
    <scope>NUCLEOTIDE SEQUENCE [LARGE SCALE GENOMIC DNA]</scope>
    <source>
        <strain evidence="2">AK6</strain>
    </source>
</reference>
<keyword evidence="1" id="KW-0732">Signal</keyword>
<evidence type="ECO:0000313" key="3">
    <source>
        <dbReference type="Proteomes" id="UP000010953"/>
    </source>
</evidence>
<feature type="chain" id="PRO_5004088502" evidence="1">
    <location>
        <begin position="22"/>
        <end position="149"/>
    </location>
</feature>
<dbReference type="AlphaFoldDB" id="M7Y8P4"/>
<proteinExistence type="predicted"/>
<feature type="signal peptide" evidence="1">
    <location>
        <begin position="1"/>
        <end position="21"/>
    </location>
</feature>
<name>M7Y8P4_9BACT</name>
<dbReference type="Proteomes" id="UP000010953">
    <property type="component" value="Unassembled WGS sequence"/>
</dbReference>
<accession>M7Y8P4</accession>
<protein>
    <submittedName>
        <fullName evidence="2">Uncharacterized protein</fullName>
    </submittedName>
</protein>
<dbReference type="EMBL" id="AMZY02000009">
    <property type="protein sequence ID" value="EMS33561.1"/>
    <property type="molecule type" value="Genomic_DNA"/>
</dbReference>
<organism evidence="2 3">
    <name type="scientific">Mariniradius saccharolyticus AK6</name>
    <dbReference type="NCBI Taxonomy" id="1239962"/>
    <lineage>
        <taxon>Bacteria</taxon>
        <taxon>Pseudomonadati</taxon>
        <taxon>Bacteroidota</taxon>
        <taxon>Cytophagia</taxon>
        <taxon>Cytophagales</taxon>
        <taxon>Cyclobacteriaceae</taxon>
        <taxon>Mariniradius</taxon>
    </lineage>
</organism>
<sequence length="149" mass="16813">MKNLKFIILSILFLNINTANAQLDNLDLDRSWIKNKKTARKAYIKCVGDGLNESIFVRLDSKKLEFLPIASFEFSKTLLNDEIEKDIVDHLVPSSGFPISSVIVLNEKNTTPIWLSMKAQKSENFDLSVLTAIQKSLDPTTMTGLCMMD</sequence>